<sequence>MSFFSDEDLKAVMTNHENALVFTLNIGNFLVSKILVDSGSLAEILYYKTFQEMGLQQVDIKPSEVVVFGLNNESVLVIG</sequence>
<protein>
    <submittedName>
        <fullName evidence="1">Uncharacterized protein</fullName>
    </submittedName>
</protein>
<gene>
    <name evidence="1" type="ORF">FRX31_032519</name>
</gene>
<keyword evidence="2" id="KW-1185">Reference proteome</keyword>
<evidence type="ECO:0000313" key="2">
    <source>
        <dbReference type="Proteomes" id="UP000554482"/>
    </source>
</evidence>
<comment type="caution">
    <text evidence="1">The sequence shown here is derived from an EMBL/GenBank/DDBJ whole genome shotgun (WGS) entry which is preliminary data.</text>
</comment>
<name>A0A7J6UYZ9_THATH</name>
<dbReference type="OrthoDB" id="1746852at2759"/>
<dbReference type="PANTHER" id="PTHR33240:SF15">
    <property type="entry name" value="GAG-PRO-LIKE PROTEIN"/>
    <property type="match status" value="1"/>
</dbReference>
<dbReference type="Proteomes" id="UP000554482">
    <property type="component" value="Unassembled WGS sequence"/>
</dbReference>
<evidence type="ECO:0000313" key="1">
    <source>
        <dbReference type="EMBL" id="KAF5177893.1"/>
    </source>
</evidence>
<reference evidence="1 2" key="1">
    <citation type="submission" date="2020-06" db="EMBL/GenBank/DDBJ databases">
        <title>Transcriptomic and genomic resources for Thalictrum thalictroides and T. hernandezii: Facilitating candidate gene discovery in an emerging model plant lineage.</title>
        <authorList>
            <person name="Arias T."/>
            <person name="Riano-Pachon D.M."/>
            <person name="Di Stilio V.S."/>
        </authorList>
    </citation>
    <scope>NUCLEOTIDE SEQUENCE [LARGE SCALE GENOMIC DNA]</scope>
    <source>
        <strain evidence="2">cv. WT478/WT964</strain>
        <tissue evidence="1">Leaves</tissue>
    </source>
</reference>
<accession>A0A7J6UYZ9</accession>
<dbReference type="PANTHER" id="PTHR33240">
    <property type="entry name" value="OS08G0508500 PROTEIN"/>
    <property type="match status" value="1"/>
</dbReference>
<dbReference type="EMBL" id="JABWDY010040779">
    <property type="protein sequence ID" value="KAF5177893.1"/>
    <property type="molecule type" value="Genomic_DNA"/>
</dbReference>
<dbReference type="AlphaFoldDB" id="A0A7J6UYZ9"/>
<proteinExistence type="predicted"/>
<organism evidence="1 2">
    <name type="scientific">Thalictrum thalictroides</name>
    <name type="common">Rue-anemone</name>
    <name type="synonym">Anemone thalictroides</name>
    <dbReference type="NCBI Taxonomy" id="46969"/>
    <lineage>
        <taxon>Eukaryota</taxon>
        <taxon>Viridiplantae</taxon>
        <taxon>Streptophyta</taxon>
        <taxon>Embryophyta</taxon>
        <taxon>Tracheophyta</taxon>
        <taxon>Spermatophyta</taxon>
        <taxon>Magnoliopsida</taxon>
        <taxon>Ranunculales</taxon>
        <taxon>Ranunculaceae</taxon>
        <taxon>Thalictroideae</taxon>
        <taxon>Thalictrum</taxon>
    </lineage>
</organism>